<organism evidence="1 2">
    <name type="scientific">Denitromonas halophila</name>
    <dbReference type="NCBI Taxonomy" id="1629404"/>
    <lineage>
        <taxon>Bacteria</taxon>
        <taxon>Pseudomonadati</taxon>
        <taxon>Pseudomonadota</taxon>
        <taxon>Betaproteobacteria</taxon>
        <taxon>Rhodocyclales</taxon>
        <taxon>Zoogloeaceae</taxon>
        <taxon>Denitromonas</taxon>
    </lineage>
</organism>
<dbReference type="AlphaFoldDB" id="A0A557QLS0"/>
<dbReference type="InterPro" id="IPR011231">
    <property type="entry name" value="Phage_VT1-Sakai_H0018"/>
</dbReference>
<reference evidence="1 2" key="1">
    <citation type="submission" date="2019-07" db="EMBL/GenBank/DDBJ databases">
        <title>The pathways for chlorine oxyanion respiration interact through the shared metabolite chlorate.</title>
        <authorList>
            <person name="Barnum T.P."/>
            <person name="Cheng Y."/>
            <person name="Hill K.A."/>
            <person name="Lucas L.N."/>
            <person name="Carlson H.K."/>
            <person name="Coates J.D."/>
        </authorList>
    </citation>
    <scope>NUCLEOTIDE SEQUENCE [LARGE SCALE GENOMIC DNA]</scope>
    <source>
        <strain evidence="1 2">SFB-3</strain>
    </source>
</reference>
<name>A0A557QLS0_9RHOO</name>
<sequence length="120" mass="11558">MGNPVLIKALVAEAAVLPYRVVKFGSADGYAVQAAAATDTSVGLADNLGQADAGDTVDVIVNGVGEAEAGAAVTRGARLTSDASGRVVAAASGNAVIGVAMASATAAGDIIPVNVAPSMY</sequence>
<dbReference type="RefSeq" id="WP_144310140.1">
    <property type="nucleotide sequence ID" value="NZ_VMNK01000014.1"/>
</dbReference>
<protein>
    <submittedName>
        <fullName evidence="1">DUF2190 family protein</fullName>
    </submittedName>
</protein>
<gene>
    <name evidence="1" type="ORF">FHP91_13725</name>
</gene>
<evidence type="ECO:0000313" key="2">
    <source>
        <dbReference type="Proteomes" id="UP000319502"/>
    </source>
</evidence>
<dbReference type="Pfam" id="PF09956">
    <property type="entry name" value="Phage_cement_2"/>
    <property type="match status" value="1"/>
</dbReference>
<proteinExistence type="predicted"/>
<dbReference type="EMBL" id="VMNK01000014">
    <property type="protein sequence ID" value="TVO53851.1"/>
    <property type="molecule type" value="Genomic_DNA"/>
</dbReference>
<comment type="caution">
    <text evidence="1">The sequence shown here is derived from an EMBL/GenBank/DDBJ whole genome shotgun (WGS) entry which is preliminary data.</text>
</comment>
<keyword evidence="2" id="KW-1185">Reference proteome</keyword>
<dbReference type="OrthoDB" id="9135576at2"/>
<dbReference type="Proteomes" id="UP000319502">
    <property type="component" value="Unassembled WGS sequence"/>
</dbReference>
<evidence type="ECO:0000313" key="1">
    <source>
        <dbReference type="EMBL" id="TVO53851.1"/>
    </source>
</evidence>
<accession>A0A557QLS0</accession>